<keyword evidence="1" id="KW-0812">Transmembrane</keyword>
<keyword evidence="3" id="KW-1185">Reference proteome</keyword>
<sequence length="241" mass="26767">MKGWPHIHACAAGARGLVRSHLWPHAQVAHDQVPLNYPEPAAFPSQCLSNVNPAGHNPAENLAQGARPDMHVAQQQTLRNRMPLPSFEETVPLMITFAPNWPLRTVIFRVIGTALVIGAASMWLLPGSNNGADAALMKLGVSLFFFFCGLALLMIHHQDNQPDAYFDPIRREVRVLQKNNRGRPQTILRRSYDSLGAARFNEHYLEICDVDGSILMRLPIPSAEIRQALRSQLSGFVTIPT</sequence>
<protein>
    <submittedName>
        <fullName evidence="2">Uncharacterized protein</fullName>
    </submittedName>
</protein>
<reference evidence="2 3" key="2">
    <citation type="journal article" date="2014" name="Stand. Genomic Sci.">
        <title>An updated genome annotation for the model marine bacterium Ruegeria pomeroyi DSS-3.</title>
        <authorList>
            <person name="Rivers A.R."/>
            <person name="Smith C.B."/>
            <person name="Moran M.A."/>
        </authorList>
    </citation>
    <scope>GENOME REANNOTATION</scope>
    <source>
        <strain evidence="3">ATCC 700808 / DSM 15171 / DSS-3</strain>
    </source>
</reference>
<name>Q5LR51_RUEPO</name>
<proteinExistence type="predicted"/>
<evidence type="ECO:0000313" key="3">
    <source>
        <dbReference type="Proteomes" id="UP000001023"/>
    </source>
</evidence>
<dbReference type="KEGG" id="sil:SPO2280"/>
<organism evidence="2 3">
    <name type="scientific">Ruegeria pomeroyi (strain ATCC 700808 / DSM 15171 / DSS-3)</name>
    <name type="common">Silicibacter pomeroyi</name>
    <dbReference type="NCBI Taxonomy" id="246200"/>
    <lineage>
        <taxon>Bacteria</taxon>
        <taxon>Pseudomonadati</taxon>
        <taxon>Pseudomonadota</taxon>
        <taxon>Alphaproteobacteria</taxon>
        <taxon>Rhodobacterales</taxon>
        <taxon>Roseobacteraceae</taxon>
        <taxon>Ruegeria</taxon>
    </lineage>
</organism>
<dbReference type="eggNOG" id="ENOG5030F0D">
    <property type="taxonomic scope" value="Bacteria"/>
</dbReference>
<feature type="transmembrane region" description="Helical" evidence="1">
    <location>
        <begin position="106"/>
        <end position="124"/>
    </location>
</feature>
<dbReference type="Proteomes" id="UP000001023">
    <property type="component" value="Chromosome"/>
</dbReference>
<keyword evidence="1" id="KW-1133">Transmembrane helix</keyword>
<dbReference type="STRING" id="246200.SPO2280"/>
<keyword evidence="1" id="KW-0472">Membrane</keyword>
<dbReference type="PaxDb" id="246200-SPO2280"/>
<evidence type="ECO:0000256" key="1">
    <source>
        <dbReference type="SAM" id="Phobius"/>
    </source>
</evidence>
<dbReference type="EMBL" id="CP000031">
    <property type="protein sequence ID" value="AAV95544.1"/>
    <property type="molecule type" value="Genomic_DNA"/>
</dbReference>
<gene>
    <name evidence="2" type="ordered locus">SPO2280</name>
</gene>
<reference evidence="2 3" key="1">
    <citation type="journal article" date="2004" name="Nature">
        <title>Genome sequence of Silicibacter pomeroyi reveals adaptations to the marine environment.</title>
        <authorList>
            <person name="Moran M.A."/>
            <person name="Buchan A."/>
            <person name="Gonzalez J.M."/>
            <person name="Heidelberg J.F."/>
            <person name="Whitman W.B."/>
            <person name="Kiene R.P."/>
            <person name="Henriksen J.R."/>
            <person name="King G.M."/>
            <person name="Belas R."/>
            <person name="Fuqua C."/>
            <person name="Brinkac L."/>
            <person name="Lewis M."/>
            <person name="Johri S."/>
            <person name="Weaver B."/>
            <person name="Pai G."/>
            <person name="Eisen J.A."/>
            <person name="Rahe E."/>
            <person name="Sheldon W.M."/>
            <person name="Ye W."/>
            <person name="Miller T.R."/>
            <person name="Carlton J."/>
            <person name="Rasko D.A."/>
            <person name="Paulsen I.T."/>
            <person name="Ren Q."/>
            <person name="Daugherty S.C."/>
            <person name="Deboy R.T."/>
            <person name="Dodson R.J."/>
            <person name="Durkin A.S."/>
            <person name="Madupu R."/>
            <person name="Nelson W.C."/>
            <person name="Sullivan S.A."/>
            <person name="Rosovitz M.J."/>
            <person name="Haft D.H."/>
            <person name="Selengut J."/>
            <person name="Ward N."/>
        </authorList>
    </citation>
    <scope>NUCLEOTIDE SEQUENCE [LARGE SCALE GENOMIC DNA]</scope>
    <source>
        <strain evidence="3">ATCC 700808 / DSM 15171 / DSS-3</strain>
    </source>
</reference>
<dbReference type="AlphaFoldDB" id="Q5LR51"/>
<dbReference type="HOGENOM" id="CLU_1151148_0_0_5"/>
<feature type="transmembrane region" description="Helical" evidence="1">
    <location>
        <begin position="136"/>
        <end position="155"/>
    </location>
</feature>
<dbReference type="DNASU" id="3193206"/>
<accession>Q5LR51</accession>
<evidence type="ECO:0000313" key="2">
    <source>
        <dbReference type="EMBL" id="AAV95544.1"/>
    </source>
</evidence>